<evidence type="ECO:0000256" key="1">
    <source>
        <dbReference type="SAM" id="MobiDB-lite"/>
    </source>
</evidence>
<protein>
    <recommendedName>
        <fullName evidence="2">Glycine-rich domain-containing protein</fullName>
    </recommendedName>
</protein>
<sequence>MAIRLGSVNPNAFRVGTQTPSRIFLGNDLVWPAFTPQEQIFNVVGAYTYNIPANCRFIDVILLGGGGGGKGLGLIGLWGEGGKAGTWQAFTLQRGVHIPWSATQIVGQIGAGGAQSNTSGGNGGSGEPTTAVVPVFGTVAAAGGDGGTQQNLDTPGKSPGNITHNGRTYVGGAQQNSPQTAGNPPGGGGGGATITFGRGGAGARGQAWFYAYI</sequence>
<dbReference type="Proteomes" id="UP000693717">
    <property type="component" value="Segment"/>
</dbReference>
<evidence type="ECO:0000313" key="3">
    <source>
        <dbReference type="EMBL" id="QWY79548.1"/>
    </source>
</evidence>
<organism evidence="3 4">
    <name type="scientific">Mycobacterium phage Scout</name>
    <dbReference type="NCBI Taxonomy" id="2836023"/>
    <lineage>
        <taxon>Viruses</taxon>
        <taxon>Duplodnaviria</taxon>
        <taxon>Heunggongvirae</taxon>
        <taxon>Uroviricota</taxon>
        <taxon>Caudoviricetes</taxon>
        <taxon>Veracruzvirus</taxon>
        <taxon>Veracruzvirus heldan</taxon>
    </lineage>
</organism>
<reference evidence="3" key="1">
    <citation type="submission" date="2021-03" db="EMBL/GenBank/DDBJ databases">
        <authorList>
            <person name="Mohammadi M."/>
            <person name="Ivie C.S."/>
            <person name="Koga A.P."/>
            <person name="Malnak J.U."/>
            <person name="Garlena R.A."/>
            <person name="Russell D.A."/>
            <person name="Jacobs-Sera D."/>
            <person name="Hatfull G.F."/>
        </authorList>
    </citation>
    <scope>NUCLEOTIDE SEQUENCE</scope>
</reference>
<gene>
    <name evidence="3" type="primary">5</name>
    <name evidence="3" type="ORF">SEA_SCOUT_5</name>
</gene>
<accession>A0A8F3E1B1</accession>
<name>A0A8F3E1B1_9CAUD</name>
<evidence type="ECO:0000313" key="4">
    <source>
        <dbReference type="Proteomes" id="UP000693717"/>
    </source>
</evidence>
<feature type="compositionally biased region" description="Gly residues" evidence="1">
    <location>
        <begin position="184"/>
        <end position="194"/>
    </location>
</feature>
<dbReference type="Pfam" id="PF21722">
    <property type="entry name" value="Gly_rich_2"/>
    <property type="match status" value="1"/>
</dbReference>
<feature type="domain" description="Glycine-rich" evidence="2">
    <location>
        <begin position="44"/>
        <end position="212"/>
    </location>
</feature>
<evidence type="ECO:0000259" key="2">
    <source>
        <dbReference type="Pfam" id="PF21722"/>
    </source>
</evidence>
<dbReference type="InterPro" id="IPR049304">
    <property type="entry name" value="Gly_rich_dom"/>
</dbReference>
<feature type="region of interest" description="Disordered" evidence="1">
    <location>
        <begin position="144"/>
        <end position="194"/>
    </location>
</feature>
<proteinExistence type="predicted"/>
<dbReference type="EMBL" id="MW712718">
    <property type="protein sequence ID" value="QWY79548.1"/>
    <property type="molecule type" value="Genomic_DNA"/>
</dbReference>